<comment type="caution">
    <text evidence="1">The sequence shown here is derived from an EMBL/GenBank/DDBJ whole genome shotgun (WGS) entry which is preliminary data.</text>
</comment>
<evidence type="ECO:0000313" key="2">
    <source>
        <dbReference type="Proteomes" id="UP001056120"/>
    </source>
</evidence>
<keyword evidence="2" id="KW-1185">Reference proteome</keyword>
<protein>
    <submittedName>
        <fullName evidence="1">Uncharacterized protein</fullName>
    </submittedName>
</protein>
<dbReference type="EMBL" id="CM042021">
    <property type="protein sequence ID" value="KAI3818809.1"/>
    <property type="molecule type" value="Genomic_DNA"/>
</dbReference>
<reference evidence="2" key="1">
    <citation type="journal article" date="2022" name="Mol. Ecol. Resour.">
        <title>The genomes of chicory, endive, great burdock and yacon provide insights into Asteraceae palaeo-polyploidization history and plant inulin production.</title>
        <authorList>
            <person name="Fan W."/>
            <person name="Wang S."/>
            <person name="Wang H."/>
            <person name="Wang A."/>
            <person name="Jiang F."/>
            <person name="Liu H."/>
            <person name="Zhao H."/>
            <person name="Xu D."/>
            <person name="Zhang Y."/>
        </authorList>
    </citation>
    <scope>NUCLEOTIDE SEQUENCE [LARGE SCALE GENOMIC DNA]</scope>
    <source>
        <strain evidence="2">cv. Yunnan</strain>
    </source>
</reference>
<proteinExistence type="predicted"/>
<gene>
    <name evidence="1" type="ORF">L1987_12627</name>
</gene>
<reference evidence="1 2" key="2">
    <citation type="journal article" date="2022" name="Mol. Ecol. Resour.">
        <title>The genomes of chicory, endive, great burdock and yacon provide insights into Asteraceae paleo-polyploidization history and plant inulin production.</title>
        <authorList>
            <person name="Fan W."/>
            <person name="Wang S."/>
            <person name="Wang H."/>
            <person name="Wang A."/>
            <person name="Jiang F."/>
            <person name="Liu H."/>
            <person name="Zhao H."/>
            <person name="Xu D."/>
            <person name="Zhang Y."/>
        </authorList>
    </citation>
    <scope>NUCLEOTIDE SEQUENCE [LARGE SCALE GENOMIC DNA]</scope>
    <source>
        <strain evidence="2">cv. Yunnan</strain>
        <tissue evidence="1">Leaves</tissue>
    </source>
</reference>
<accession>A0ACB9JF46</accession>
<dbReference type="Proteomes" id="UP001056120">
    <property type="component" value="Linkage Group LG04"/>
</dbReference>
<evidence type="ECO:0000313" key="1">
    <source>
        <dbReference type="EMBL" id="KAI3818809.1"/>
    </source>
</evidence>
<organism evidence="1 2">
    <name type="scientific">Smallanthus sonchifolius</name>
    <dbReference type="NCBI Taxonomy" id="185202"/>
    <lineage>
        <taxon>Eukaryota</taxon>
        <taxon>Viridiplantae</taxon>
        <taxon>Streptophyta</taxon>
        <taxon>Embryophyta</taxon>
        <taxon>Tracheophyta</taxon>
        <taxon>Spermatophyta</taxon>
        <taxon>Magnoliopsida</taxon>
        <taxon>eudicotyledons</taxon>
        <taxon>Gunneridae</taxon>
        <taxon>Pentapetalae</taxon>
        <taxon>asterids</taxon>
        <taxon>campanulids</taxon>
        <taxon>Asterales</taxon>
        <taxon>Asteraceae</taxon>
        <taxon>Asteroideae</taxon>
        <taxon>Heliantheae alliance</taxon>
        <taxon>Millerieae</taxon>
        <taxon>Smallanthus</taxon>
    </lineage>
</organism>
<name>A0ACB9JF46_9ASTR</name>
<sequence>MNSTLGMTGRKDVRDLIRQIGNTRIGDCWLKANVARFTLEEGEIRPEPEIPTKKNMKETEILRGDRPTVQASSSFIFGNRSFTDTLLGRQGTLNVGKAVAVGDQMNAFQGLHGKALVARMTDLEALKSIFLIMDDLSPGSCKVQYIGGLSVLVSFEDNNVATVVCKAAREMGGRFSSVDLWEGQVFCYERLAWLKLMGIPLHLISGEVFEAVGNAFGKVVHRPSRSDDDSDLSYDYIGVLVGEGNRIDEEVTLTWRNRKFHIWVSEESGGWVPEFYKVSNSVPDHVSAPENVEEKDGISGQEVENGDVNAETGTSENANSGGDEMEAEKVVTEIETADMEDSIDGIDIQINVEEVTGQTETFGDFISGNLFNFDNGGQHDVDVEETGPVIHKRKKKSMLGTVRRPNPAYSSSLEKTKAGKKPKGNEDVFGLDPLIGIESEFAVEDLGNRELDSLDDSADFVTPTHVDEIEATINLGGKLGANLITAHELILDSIVNEGLQGGKL</sequence>